<sequence>MDKKNRQSSHKTVELGGANGEQLSGSGDTPPSSIDNPQIQHRKTSLRAEDLLSCNDQLLMPNPLGKSLGFNPNQKEIGPALTPLIGEVDQDQDLVEVEIDQLIQTSKSLTGSLSSPDPNHIDKDLEEPQTVGRSISKHHHHHPTENAPEDSMMISGILIFVSSSLLWIIGIPLILFDLDSFSDKINDANDDIDPTKSSVSVWLKWLLIKILDDQHYKYFLPLQITFGLVFVIINWGGLKIFRHS</sequence>
<evidence type="ECO:0000313" key="4">
    <source>
        <dbReference type="Proteomes" id="UP000037035"/>
    </source>
</evidence>
<dbReference type="VEuPathDB" id="FungiDB:VP01_231g2"/>
<feature type="transmembrane region" description="Helical" evidence="2">
    <location>
        <begin position="157"/>
        <end position="176"/>
    </location>
</feature>
<feature type="compositionally biased region" description="Polar residues" evidence="1">
    <location>
        <begin position="21"/>
        <end position="39"/>
    </location>
</feature>
<dbReference type="Proteomes" id="UP000037035">
    <property type="component" value="Unassembled WGS sequence"/>
</dbReference>
<dbReference type="AlphaFoldDB" id="A0A0L6V7S3"/>
<keyword evidence="2" id="KW-0812">Transmembrane</keyword>
<proteinExistence type="predicted"/>
<evidence type="ECO:0000256" key="1">
    <source>
        <dbReference type="SAM" id="MobiDB-lite"/>
    </source>
</evidence>
<dbReference type="Pfam" id="PF15159">
    <property type="entry name" value="PIG-Y"/>
    <property type="match status" value="1"/>
</dbReference>
<evidence type="ECO:0000313" key="3">
    <source>
        <dbReference type="EMBL" id="KNZ56779.1"/>
    </source>
</evidence>
<dbReference type="InterPro" id="IPR029164">
    <property type="entry name" value="PIG-Y"/>
</dbReference>
<protein>
    <submittedName>
        <fullName evidence="3">Uncharacterized protein</fullName>
    </submittedName>
</protein>
<feature type="transmembrane region" description="Helical" evidence="2">
    <location>
        <begin position="218"/>
        <end position="238"/>
    </location>
</feature>
<comment type="caution">
    <text evidence="3">The sequence shown here is derived from an EMBL/GenBank/DDBJ whole genome shotgun (WGS) entry which is preliminary data.</text>
</comment>
<reference evidence="3 4" key="1">
    <citation type="submission" date="2015-08" db="EMBL/GenBank/DDBJ databases">
        <title>Next Generation Sequencing and Analysis of the Genome of Puccinia sorghi L Schw, the Causal Agent of Maize Common Rust.</title>
        <authorList>
            <person name="Rochi L."/>
            <person name="Burguener G."/>
            <person name="Darino M."/>
            <person name="Turjanski A."/>
            <person name="Kreff E."/>
            <person name="Dieguez M.J."/>
            <person name="Sacco F."/>
        </authorList>
    </citation>
    <scope>NUCLEOTIDE SEQUENCE [LARGE SCALE GENOMIC DNA]</scope>
    <source>
        <strain evidence="3 4">RO10H11247</strain>
    </source>
</reference>
<organism evidence="3 4">
    <name type="scientific">Puccinia sorghi</name>
    <dbReference type="NCBI Taxonomy" id="27349"/>
    <lineage>
        <taxon>Eukaryota</taxon>
        <taxon>Fungi</taxon>
        <taxon>Dikarya</taxon>
        <taxon>Basidiomycota</taxon>
        <taxon>Pucciniomycotina</taxon>
        <taxon>Pucciniomycetes</taxon>
        <taxon>Pucciniales</taxon>
        <taxon>Pucciniaceae</taxon>
        <taxon>Puccinia</taxon>
    </lineage>
</organism>
<evidence type="ECO:0000256" key="2">
    <source>
        <dbReference type="SAM" id="Phobius"/>
    </source>
</evidence>
<keyword evidence="4" id="KW-1185">Reference proteome</keyword>
<gene>
    <name evidence="3" type="ORF">VP01_231g2</name>
</gene>
<name>A0A0L6V7S3_9BASI</name>
<keyword evidence="2" id="KW-1133">Transmembrane helix</keyword>
<keyword evidence="2" id="KW-0472">Membrane</keyword>
<dbReference type="EMBL" id="LAVV01007192">
    <property type="protein sequence ID" value="KNZ56779.1"/>
    <property type="molecule type" value="Genomic_DNA"/>
</dbReference>
<dbReference type="OrthoDB" id="2157498at2759"/>
<feature type="region of interest" description="Disordered" evidence="1">
    <location>
        <begin position="1"/>
        <end position="42"/>
    </location>
</feature>
<accession>A0A0L6V7S3</accession>